<reference evidence="2 3" key="1">
    <citation type="journal article" date="2011" name="Science">
        <title>The Selaginella genome identifies genetic changes associated with the evolution of vascular plants.</title>
        <authorList>
            <person name="Banks J.A."/>
            <person name="Nishiyama T."/>
            <person name="Hasebe M."/>
            <person name="Bowman J.L."/>
            <person name="Gribskov M."/>
            <person name="dePamphilis C."/>
            <person name="Albert V.A."/>
            <person name="Aono N."/>
            <person name="Aoyama T."/>
            <person name="Ambrose B.A."/>
            <person name="Ashton N.W."/>
            <person name="Axtell M.J."/>
            <person name="Barker E."/>
            <person name="Barker M.S."/>
            <person name="Bennetzen J.L."/>
            <person name="Bonawitz N.D."/>
            <person name="Chapple C."/>
            <person name="Cheng C."/>
            <person name="Correa L.G."/>
            <person name="Dacre M."/>
            <person name="DeBarry J."/>
            <person name="Dreyer I."/>
            <person name="Elias M."/>
            <person name="Engstrom E.M."/>
            <person name="Estelle M."/>
            <person name="Feng L."/>
            <person name="Finet C."/>
            <person name="Floyd S.K."/>
            <person name="Frommer W.B."/>
            <person name="Fujita T."/>
            <person name="Gramzow L."/>
            <person name="Gutensohn M."/>
            <person name="Harholt J."/>
            <person name="Hattori M."/>
            <person name="Heyl A."/>
            <person name="Hirai T."/>
            <person name="Hiwatashi Y."/>
            <person name="Ishikawa M."/>
            <person name="Iwata M."/>
            <person name="Karol K.G."/>
            <person name="Koehler B."/>
            <person name="Kolukisaoglu U."/>
            <person name="Kubo M."/>
            <person name="Kurata T."/>
            <person name="Lalonde S."/>
            <person name="Li K."/>
            <person name="Li Y."/>
            <person name="Litt A."/>
            <person name="Lyons E."/>
            <person name="Manning G."/>
            <person name="Maruyama T."/>
            <person name="Michael T.P."/>
            <person name="Mikami K."/>
            <person name="Miyazaki S."/>
            <person name="Morinaga S."/>
            <person name="Murata T."/>
            <person name="Mueller-Roeber B."/>
            <person name="Nelson D.R."/>
            <person name="Obara M."/>
            <person name="Oguri Y."/>
            <person name="Olmstead R.G."/>
            <person name="Onodera N."/>
            <person name="Petersen B.L."/>
            <person name="Pils B."/>
            <person name="Prigge M."/>
            <person name="Rensing S.A."/>
            <person name="Riano-Pachon D.M."/>
            <person name="Roberts A.W."/>
            <person name="Sato Y."/>
            <person name="Scheller H.V."/>
            <person name="Schulz B."/>
            <person name="Schulz C."/>
            <person name="Shakirov E.V."/>
            <person name="Shibagaki N."/>
            <person name="Shinohara N."/>
            <person name="Shippen D.E."/>
            <person name="Soerensen I."/>
            <person name="Sotooka R."/>
            <person name="Sugimoto N."/>
            <person name="Sugita M."/>
            <person name="Sumikawa N."/>
            <person name="Tanurdzic M."/>
            <person name="Theissen G."/>
            <person name="Ulvskov P."/>
            <person name="Wakazuki S."/>
            <person name="Weng J.K."/>
            <person name="Willats W.W."/>
            <person name="Wipf D."/>
            <person name="Wolf P.G."/>
            <person name="Yang L."/>
            <person name="Zimmer A.D."/>
            <person name="Zhu Q."/>
            <person name="Mitros T."/>
            <person name="Hellsten U."/>
            <person name="Loque D."/>
            <person name="Otillar R."/>
            <person name="Salamov A."/>
            <person name="Schmutz J."/>
            <person name="Shapiro H."/>
            <person name="Lindquist E."/>
            <person name="Lucas S."/>
            <person name="Rokhsar D."/>
            <person name="Grigoriev I.V."/>
        </authorList>
    </citation>
    <scope>NUCLEOTIDE SEQUENCE [LARGE SCALE GENOMIC DNA]</scope>
</reference>
<organism evidence="3">
    <name type="scientific">Selaginella moellendorffii</name>
    <name type="common">Spikemoss</name>
    <dbReference type="NCBI Taxonomy" id="88036"/>
    <lineage>
        <taxon>Eukaryota</taxon>
        <taxon>Viridiplantae</taxon>
        <taxon>Streptophyta</taxon>
        <taxon>Embryophyta</taxon>
        <taxon>Tracheophyta</taxon>
        <taxon>Lycopodiopsida</taxon>
        <taxon>Selaginellales</taxon>
        <taxon>Selaginellaceae</taxon>
        <taxon>Selaginella</taxon>
    </lineage>
</organism>
<dbReference type="Gramene" id="EFJ22767">
    <property type="protein sequence ID" value="EFJ22767"/>
    <property type="gene ID" value="SELMODRAFT_415967"/>
</dbReference>
<dbReference type="Proteomes" id="UP000001514">
    <property type="component" value="Unassembled WGS sequence"/>
</dbReference>
<sequence>MIAKAAVCQGPELLGKYLQDSEEHSLGLCVICLDEEDSLCSKRGTDRVVNRFLVEMDGLRQWSFHCGHASLFIGKRYSDMVAKPSWTKESLLTLKRLLAAGVDLAKLAKSAQLEGLSGSHLSELRHFETAREKLGKRLARVASVDNNRRCSNA</sequence>
<dbReference type="HOGENOM" id="CLU_1716385_0_0_1"/>
<keyword evidence="3" id="KW-1185">Reference proteome</keyword>
<proteinExistence type="predicted"/>
<dbReference type="InterPro" id="IPR003959">
    <property type="entry name" value="ATPase_AAA_core"/>
</dbReference>
<dbReference type="InParanoid" id="D8RXN6"/>
<gene>
    <name evidence="2" type="ORF">SELMODRAFT_415967</name>
</gene>
<dbReference type="EMBL" id="GL377594">
    <property type="protein sequence ID" value="EFJ22767.1"/>
    <property type="molecule type" value="Genomic_DNA"/>
</dbReference>
<dbReference type="STRING" id="88036.D8RXN6"/>
<evidence type="ECO:0000259" key="1">
    <source>
        <dbReference type="Pfam" id="PF00004"/>
    </source>
</evidence>
<dbReference type="GO" id="GO:0016887">
    <property type="term" value="F:ATP hydrolysis activity"/>
    <property type="evidence" value="ECO:0007669"/>
    <property type="project" value="InterPro"/>
</dbReference>
<feature type="domain" description="ATPase AAA-type core" evidence="1">
    <location>
        <begin position="8"/>
        <end position="61"/>
    </location>
</feature>
<dbReference type="InterPro" id="IPR027417">
    <property type="entry name" value="P-loop_NTPase"/>
</dbReference>
<evidence type="ECO:0000313" key="2">
    <source>
        <dbReference type="EMBL" id="EFJ22767.1"/>
    </source>
</evidence>
<dbReference type="KEGG" id="smo:SELMODRAFT_415967"/>
<evidence type="ECO:0000313" key="3">
    <source>
        <dbReference type="Proteomes" id="UP000001514"/>
    </source>
</evidence>
<dbReference type="Gene3D" id="3.40.50.300">
    <property type="entry name" value="P-loop containing nucleotide triphosphate hydrolases"/>
    <property type="match status" value="1"/>
</dbReference>
<name>D8RXN6_SELML</name>
<dbReference type="AlphaFoldDB" id="D8RXN6"/>
<dbReference type="GO" id="GO:0005524">
    <property type="term" value="F:ATP binding"/>
    <property type="evidence" value="ECO:0007669"/>
    <property type="project" value="InterPro"/>
</dbReference>
<dbReference type="Pfam" id="PF00004">
    <property type="entry name" value="AAA"/>
    <property type="match status" value="1"/>
</dbReference>
<accession>D8RXN6</accession>
<protein>
    <recommendedName>
        <fullName evidence="1">ATPase AAA-type core domain-containing protein</fullName>
    </recommendedName>
</protein>